<gene>
    <name evidence="2" type="ORF">D1223_02820</name>
</gene>
<dbReference type="EMBL" id="QWFX01000005">
    <property type="protein sequence ID" value="RIJ32798.1"/>
    <property type="molecule type" value="Genomic_DNA"/>
</dbReference>
<name>A0A399RNM5_9PROT</name>
<protein>
    <recommendedName>
        <fullName evidence="4">DUF805 domain-containing protein</fullName>
    </recommendedName>
</protein>
<keyword evidence="1" id="KW-0472">Membrane</keyword>
<evidence type="ECO:0000313" key="3">
    <source>
        <dbReference type="Proteomes" id="UP000266385"/>
    </source>
</evidence>
<dbReference type="Proteomes" id="UP000266385">
    <property type="component" value="Unassembled WGS sequence"/>
</dbReference>
<keyword evidence="1" id="KW-1133">Transmembrane helix</keyword>
<keyword evidence="3" id="KW-1185">Reference proteome</keyword>
<feature type="transmembrane region" description="Helical" evidence="1">
    <location>
        <begin position="27"/>
        <end position="50"/>
    </location>
</feature>
<dbReference type="RefSeq" id="WP_119374878.1">
    <property type="nucleotide sequence ID" value="NZ_QWFX01000005.1"/>
</dbReference>
<dbReference type="OrthoDB" id="123194at2"/>
<evidence type="ECO:0000313" key="2">
    <source>
        <dbReference type="EMBL" id="RIJ32798.1"/>
    </source>
</evidence>
<organism evidence="2 3">
    <name type="scientific">Henriciella mobilis</name>
    <dbReference type="NCBI Taxonomy" id="2305467"/>
    <lineage>
        <taxon>Bacteria</taxon>
        <taxon>Pseudomonadati</taxon>
        <taxon>Pseudomonadota</taxon>
        <taxon>Alphaproteobacteria</taxon>
        <taxon>Hyphomonadales</taxon>
        <taxon>Hyphomonadaceae</taxon>
        <taxon>Henriciella</taxon>
    </lineage>
</organism>
<evidence type="ECO:0000256" key="1">
    <source>
        <dbReference type="SAM" id="Phobius"/>
    </source>
</evidence>
<sequence>MIFVFWLILFTLNLVCFWRIFEKAGFKGAYALMMVVPILNIVGLVLLAFVEWPVHRLVNYLDEQRRR</sequence>
<proteinExistence type="predicted"/>
<dbReference type="AlphaFoldDB" id="A0A399RNM5"/>
<comment type="caution">
    <text evidence="2">The sequence shown here is derived from an EMBL/GenBank/DDBJ whole genome shotgun (WGS) entry which is preliminary data.</text>
</comment>
<accession>A0A399RNM5</accession>
<evidence type="ECO:0008006" key="4">
    <source>
        <dbReference type="Google" id="ProtNLM"/>
    </source>
</evidence>
<reference evidence="2 3" key="1">
    <citation type="submission" date="2018-08" db="EMBL/GenBank/DDBJ databases">
        <title>Henriciella mobilis sp. nov., isolated from seawater.</title>
        <authorList>
            <person name="Cheng H."/>
            <person name="Wu Y.-H."/>
            <person name="Xu X.-W."/>
            <person name="Guo L.-L."/>
        </authorList>
    </citation>
    <scope>NUCLEOTIDE SEQUENCE [LARGE SCALE GENOMIC DNA]</scope>
    <source>
        <strain evidence="2 3">JN25</strain>
    </source>
</reference>
<keyword evidence="1" id="KW-0812">Transmembrane</keyword>